<evidence type="ECO:0000256" key="5">
    <source>
        <dbReference type="ARBA" id="ARBA00022777"/>
    </source>
</evidence>
<organism evidence="8 9">
    <name type="scientific">Vibrio albus</name>
    <dbReference type="NCBI Taxonomy" id="2200953"/>
    <lineage>
        <taxon>Bacteria</taxon>
        <taxon>Pseudomonadati</taxon>
        <taxon>Pseudomonadota</taxon>
        <taxon>Gammaproteobacteria</taxon>
        <taxon>Vibrionales</taxon>
        <taxon>Vibrionaceae</taxon>
        <taxon>Vibrio</taxon>
    </lineage>
</organism>
<evidence type="ECO:0000313" key="8">
    <source>
        <dbReference type="EMBL" id="PWI32834.1"/>
    </source>
</evidence>
<dbReference type="GO" id="GO:0005886">
    <property type="term" value="C:plasma membrane"/>
    <property type="evidence" value="ECO:0007669"/>
    <property type="project" value="TreeGrafter"/>
</dbReference>
<dbReference type="PANTHER" id="PTHR45453:SF1">
    <property type="entry name" value="PHOSPHATE REGULON SENSOR PROTEIN PHOR"/>
    <property type="match status" value="1"/>
</dbReference>
<evidence type="ECO:0000256" key="1">
    <source>
        <dbReference type="ARBA" id="ARBA00000085"/>
    </source>
</evidence>
<keyword evidence="6" id="KW-0902">Two-component regulatory system</keyword>
<dbReference type="PROSITE" id="PS50109">
    <property type="entry name" value="HIS_KIN"/>
    <property type="match status" value="1"/>
</dbReference>
<dbReference type="InterPro" id="IPR050351">
    <property type="entry name" value="BphY/WalK/GraS-like"/>
</dbReference>
<dbReference type="InterPro" id="IPR004358">
    <property type="entry name" value="Sig_transdc_His_kin-like_C"/>
</dbReference>
<dbReference type="PRINTS" id="PR00344">
    <property type="entry name" value="BCTRLSENSOR"/>
</dbReference>
<dbReference type="GO" id="GO:0004721">
    <property type="term" value="F:phosphoprotein phosphatase activity"/>
    <property type="evidence" value="ECO:0007669"/>
    <property type="project" value="TreeGrafter"/>
</dbReference>
<dbReference type="GO" id="GO:0016036">
    <property type="term" value="P:cellular response to phosphate starvation"/>
    <property type="evidence" value="ECO:0007669"/>
    <property type="project" value="TreeGrafter"/>
</dbReference>
<dbReference type="AlphaFoldDB" id="A0A2U3B7Z1"/>
<keyword evidence="9" id="KW-1185">Reference proteome</keyword>
<dbReference type="GO" id="GO:0000155">
    <property type="term" value="F:phosphorelay sensor kinase activity"/>
    <property type="evidence" value="ECO:0007669"/>
    <property type="project" value="TreeGrafter"/>
</dbReference>
<reference evidence="8 9" key="1">
    <citation type="submission" date="2018-05" db="EMBL/GenBank/DDBJ databases">
        <title>Vibrio limimaris sp. nov., isolated from marine sediment.</title>
        <authorList>
            <person name="Li C.-M."/>
        </authorList>
    </citation>
    <scope>NUCLEOTIDE SEQUENCE [LARGE SCALE GENOMIC DNA]</scope>
    <source>
        <strain evidence="8 9">E4404</strain>
    </source>
</reference>
<dbReference type="InterPro" id="IPR005467">
    <property type="entry name" value="His_kinase_dom"/>
</dbReference>
<accession>A0A2U3B7Z1</accession>
<evidence type="ECO:0000256" key="3">
    <source>
        <dbReference type="ARBA" id="ARBA00022553"/>
    </source>
</evidence>
<comment type="catalytic activity">
    <reaction evidence="1">
        <text>ATP + protein L-histidine = ADP + protein N-phospho-L-histidine.</text>
        <dbReference type="EC" id="2.7.13.3"/>
    </reaction>
</comment>
<evidence type="ECO:0000256" key="6">
    <source>
        <dbReference type="ARBA" id="ARBA00023012"/>
    </source>
</evidence>
<evidence type="ECO:0000313" key="9">
    <source>
        <dbReference type="Proteomes" id="UP000245362"/>
    </source>
</evidence>
<dbReference type="Proteomes" id="UP000245362">
    <property type="component" value="Unassembled WGS sequence"/>
</dbReference>
<dbReference type="GO" id="GO:0005524">
    <property type="term" value="F:ATP binding"/>
    <property type="evidence" value="ECO:0007669"/>
    <property type="project" value="UniProtKB-KW"/>
</dbReference>
<keyword evidence="8" id="KW-0547">Nucleotide-binding</keyword>
<evidence type="ECO:0000256" key="4">
    <source>
        <dbReference type="ARBA" id="ARBA00022679"/>
    </source>
</evidence>
<comment type="caution">
    <text evidence="8">The sequence shown here is derived from an EMBL/GenBank/DDBJ whole genome shotgun (WGS) entry which is preliminary data.</text>
</comment>
<dbReference type="Pfam" id="PF02518">
    <property type="entry name" value="HATPase_c"/>
    <property type="match status" value="1"/>
</dbReference>
<name>A0A2U3B7Z1_9VIBR</name>
<feature type="domain" description="Histidine kinase" evidence="7">
    <location>
        <begin position="1"/>
        <end position="86"/>
    </location>
</feature>
<keyword evidence="5" id="KW-0418">Kinase</keyword>
<dbReference type="InterPro" id="IPR003594">
    <property type="entry name" value="HATPase_dom"/>
</dbReference>
<keyword evidence="8" id="KW-0067">ATP-binding</keyword>
<dbReference type="Gene3D" id="3.30.565.10">
    <property type="entry name" value="Histidine kinase-like ATPase, C-terminal domain"/>
    <property type="match status" value="1"/>
</dbReference>
<proteinExistence type="predicted"/>
<gene>
    <name evidence="8" type="ORF">DI392_13480</name>
</gene>
<keyword evidence="4" id="KW-0808">Transferase</keyword>
<dbReference type="EC" id="2.7.13.3" evidence="2"/>
<dbReference type="InterPro" id="IPR036890">
    <property type="entry name" value="HATPase_C_sf"/>
</dbReference>
<evidence type="ECO:0000256" key="2">
    <source>
        <dbReference type="ARBA" id="ARBA00012438"/>
    </source>
</evidence>
<keyword evidence="3" id="KW-0597">Phosphoprotein</keyword>
<dbReference type="PANTHER" id="PTHR45453">
    <property type="entry name" value="PHOSPHATE REGULON SENSOR PROTEIN PHOR"/>
    <property type="match status" value="1"/>
</dbReference>
<protein>
    <recommendedName>
        <fullName evidence="2">histidine kinase</fullName>
        <ecNumber evidence="2">2.7.13.3</ecNumber>
    </recommendedName>
</protein>
<sequence>MSLGVSKHSDLIEFTISDTGVSIEIEKLKEVINPFTRLDSARSADYSNVGLGLSITKALANNYGGNLLLSRNKPHGLKCTFTIAIH</sequence>
<evidence type="ECO:0000259" key="7">
    <source>
        <dbReference type="PROSITE" id="PS50109"/>
    </source>
</evidence>
<dbReference type="EMBL" id="QFWT01000007">
    <property type="protein sequence ID" value="PWI32834.1"/>
    <property type="molecule type" value="Genomic_DNA"/>
</dbReference>
<dbReference type="OrthoDB" id="9804645at2"/>
<dbReference type="SUPFAM" id="SSF55874">
    <property type="entry name" value="ATPase domain of HSP90 chaperone/DNA topoisomerase II/histidine kinase"/>
    <property type="match status" value="1"/>
</dbReference>